<dbReference type="EMBL" id="BPTT01000001">
    <property type="protein sequence ID" value="GJG34024.1"/>
    <property type="molecule type" value="Genomic_DNA"/>
</dbReference>
<sequence length="456" mass="48703">MSFIPRESRINNSKISINNLVYSPFKRKEKLMKKKLLGMSAWAVVLFTAVVMTGCVSETDEDVSPSTGGSTLTIKINSGSVGATRATNIHDALAAKTSEKMIQTMLVAVFKEDAGDNNTPKLIYYNYLNVNGQSAASGFSTTVDNVSPATQFAAGDRAVIIANVPEEVFTGVKALGTPLATFKATPLTISQALDSDGNGATESNSLPMYGEVDITQPASGHLVADVTMGHMITKVTLESLSVNDIPAGNSFKPTQVFLYKVADKMDFGFDFSSTYSFSNYLSPAGTVCDYTGEVTDPAPAHFAAYLGTKVYSDGDGDLATLNATNPTWVDGSSVDKVCVLYAMPNVFASPTEGNDTRLVVKGLWNDGSSESTCYYNFRLLNVVSGVAMDELQYRKFYPNRNYRIKVVLKRKGAASIDAGVDVQANTAVAFNSVSEWGDGEQNTTFGGEGGSTTTTN</sequence>
<reference evidence="2" key="1">
    <citation type="submission" date="2021-08" db="EMBL/GenBank/DDBJ databases">
        <title>Prevotella lacticifex sp. nov., isolated from rumen of cow.</title>
        <authorList>
            <person name="Shinkai T."/>
            <person name="Ikeyama N."/>
            <person name="Kumagai M."/>
            <person name="Ohmori H."/>
            <person name="Sakamoto M."/>
            <person name="Ohkuma M."/>
            <person name="Mitsumori M."/>
        </authorList>
    </citation>
    <scope>NUCLEOTIDE SEQUENCE</scope>
    <source>
        <strain evidence="2">JCM 8259</strain>
    </source>
</reference>
<protein>
    <submittedName>
        <fullName evidence="2">Uncharacterized protein</fullName>
    </submittedName>
</protein>
<gene>
    <name evidence="2" type="ORF">PRMUPPPA20_21330</name>
</gene>
<dbReference type="Gene3D" id="2.60.40.3690">
    <property type="match status" value="1"/>
</dbReference>
<comment type="caution">
    <text evidence="2">The sequence shown here is derived from an EMBL/GenBank/DDBJ whole genome shotgun (WGS) entry which is preliminary data.</text>
</comment>
<keyword evidence="1" id="KW-0472">Membrane</keyword>
<dbReference type="AlphaFoldDB" id="A0AA37MQ02"/>
<dbReference type="Proteomes" id="UP000887097">
    <property type="component" value="Unassembled WGS sequence"/>
</dbReference>
<dbReference type="Gene3D" id="2.60.40.2580">
    <property type="match status" value="1"/>
</dbReference>
<accession>A0AA37MQ02</accession>
<proteinExistence type="predicted"/>
<feature type="transmembrane region" description="Helical" evidence="1">
    <location>
        <begin position="36"/>
        <end position="54"/>
    </location>
</feature>
<name>A0AA37MQ02_XYLRU</name>
<evidence type="ECO:0000256" key="1">
    <source>
        <dbReference type="SAM" id="Phobius"/>
    </source>
</evidence>
<evidence type="ECO:0000313" key="3">
    <source>
        <dbReference type="Proteomes" id="UP000887097"/>
    </source>
</evidence>
<keyword evidence="1" id="KW-0812">Transmembrane</keyword>
<organism evidence="2 3">
    <name type="scientific">Xylanibacter ruminicola</name>
    <name type="common">Prevotella ruminicola</name>
    <dbReference type="NCBI Taxonomy" id="839"/>
    <lineage>
        <taxon>Bacteria</taxon>
        <taxon>Pseudomonadati</taxon>
        <taxon>Bacteroidota</taxon>
        <taxon>Bacteroidia</taxon>
        <taxon>Bacteroidales</taxon>
        <taxon>Prevotellaceae</taxon>
        <taxon>Xylanibacter</taxon>
    </lineage>
</organism>
<evidence type="ECO:0000313" key="2">
    <source>
        <dbReference type="EMBL" id="GJG34024.1"/>
    </source>
</evidence>
<keyword evidence="1" id="KW-1133">Transmembrane helix</keyword>